<dbReference type="Gene3D" id="2.70.150.10">
    <property type="entry name" value="Calcium-transporting ATPase, cytoplasmic transduction domain A"/>
    <property type="match status" value="1"/>
</dbReference>
<dbReference type="SUPFAM" id="SSF81653">
    <property type="entry name" value="Calcium ATPase, transduction domain A"/>
    <property type="match status" value="1"/>
</dbReference>
<keyword evidence="5 10" id="KW-0547">Nucleotide-binding</keyword>
<dbReference type="InterPro" id="IPR036163">
    <property type="entry name" value="HMA_dom_sf"/>
</dbReference>
<keyword evidence="13" id="KW-1185">Reference proteome</keyword>
<dbReference type="Gene3D" id="3.30.70.100">
    <property type="match status" value="1"/>
</dbReference>
<dbReference type="InterPro" id="IPR023299">
    <property type="entry name" value="ATPase_P-typ_cyto_dom_N"/>
</dbReference>
<reference evidence="12 13" key="1">
    <citation type="submission" date="2023-10" db="EMBL/GenBank/DDBJ databases">
        <title>Sorlinia euscelidii gen. nov., sp. nov., an acetic acid bacteria isolated from the gut of Euscelidius variegatus emitter.</title>
        <authorList>
            <person name="Michoud G."/>
            <person name="Marasco R."/>
            <person name="Seferji K."/>
            <person name="Gonella E."/>
            <person name="Garuglieri E."/>
            <person name="Alma A."/>
            <person name="Mapelli F."/>
            <person name="Borin S."/>
            <person name="Daffonchio D."/>
            <person name="Crotti E."/>
        </authorList>
    </citation>
    <scope>NUCLEOTIDE SEQUENCE [LARGE SCALE GENOMIC DNA]</scope>
    <source>
        <strain evidence="12 13">EV16P</strain>
    </source>
</reference>
<evidence type="ECO:0000313" key="12">
    <source>
        <dbReference type="EMBL" id="MEE8659075.1"/>
    </source>
</evidence>
<evidence type="ECO:0000256" key="1">
    <source>
        <dbReference type="ARBA" id="ARBA00004127"/>
    </source>
</evidence>
<dbReference type="Pfam" id="PF00702">
    <property type="entry name" value="Hydrolase"/>
    <property type="match status" value="1"/>
</dbReference>
<dbReference type="Gene3D" id="3.40.50.1000">
    <property type="entry name" value="HAD superfamily/HAD-like"/>
    <property type="match status" value="1"/>
</dbReference>
<evidence type="ECO:0000256" key="10">
    <source>
        <dbReference type="RuleBase" id="RU362081"/>
    </source>
</evidence>
<gene>
    <name evidence="12" type="ORF">DOFOFD_08625</name>
</gene>
<keyword evidence="4 10" id="KW-0479">Metal-binding</keyword>
<proteinExistence type="inferred from homology"/>
<dbReference type="CDD" id="cd02094">
    <property type="entry name" value="P-type_ATPase_Cu-like"/>
    <property type="match status" value="1"/>
</dbReference>
<dbReference type="InterPro" id="IPR017969">
    <property type="entry name" value="Heavy-metal-associated_CS"/>
</dbReference>
<keyword evidence="7" id="KW-1278">Translocase</keyword>
<dbReference type="InterPro" id="IPR008250">
    <property type="entry name" value="ATPase_P-typ_transduc_dom_A_sf"/>
</dbReference>
<dbReference type="InterPro" id="IPR023298">
    <property type="entry name" value="ATPase_P-typ_TM_dom_sf"/>
</dbReference>
<dbReference type="Proteomes" id="UP001312908">
    <property type="component" value="Unassembled WGS sequence"/>
</dbReference>
<evidence type="ECO:0000256" key="9">
    <source>
        <dbReference type="ARBA" id="ARBA00023136"/>
    </source>
</evidence>
<keyword evidence="6 10" id="KW-0067">ATP-binding</keyword>
<dbReference type="PROSITE" id="PS00154">
    <property type="entry name" value="ATPASE_E1_E2"/>
    <property type="match status" value="1"/>
</dbReference>
<comment type="subcellular location">
    <subcellularLocation>
        <location evidence="10">Cell membrane</location>
    </subcellularLocation>
    <subcellularLocation>
        <location evidence="1">Endomembrane system</location>
        <topology evidence="1">Multi-pass membrane protein</topology>
    </subcellularLocation>
</comment>
<feature type="transmembrane region" description="Helical" evidence="10">
    <location>
        <begin position="361"/>
        <end position="386"/>
    </location>
</feature>
<evidence type="ECO:0000256" key="6">
    <source>
        <dbReference type="ARBA" id="ARBA00022840"/>
    </source>
</evidence>
<feature type="domain" description="HMA" evidence="11">
    <location>
        <begin position="3"/>
        <end position="67"/>
    </location>
</feature>
<evidence type="ECO:0000256" key="8">
    <source>
        <dbReference type="ARBA" id="ARBA00022989"/>
    </source>
</evidence>
<dbReference type="SUPFAM" id="SSF81665">
    <property type="entry name" value="Calcium ATPase, transmembrane domain M"/>
    <property type="match status" value="1"/>
</dbReference>
<keyword evidence="9 10" id="KW-0472">Membrane</keyword>
<dbReference type="SUPFAM" id="SSF55008">
    <property type="entry name" value="HMA, heavy metal-associated domain"/>
    <property type="match status" value="1"/>
</dbReference>
<dbReference type="SFLD" id="SFLDG00002">
    <property type="entry name" value="C1.7:_P-type_atpase_like"/>
    <property type="match status" value="1"/>
</dbReference>
<dbReference type="SFLD" id="SFLDS00003">
    <property type="entry name" value="Haloacid_Dehalogenase"/>
    <property type="match status" value="1"/>
</dbReference>
<comment type="similarity">
    <text evidence="2 10">Belongs to the cation transport ATPase (P-type) (TC 3.A.3) family. Type IB subfamily.</text>
</comment>
<evidence type="ECO:0000256" key="4">
    <source>
        <dbReference type="ARBA" id="ARBA00022723"/>
    </source>
</evidence>
<dbReference type="EMBL" id="JAWJZY010000003">
    <property type="protein sequence ID" value="MEE8659075.1"/>
    <property type="molecule type" value="Genomic_DNA"/>
</dbReference>
<dbReference type="PRINTS" id="PR00119">
    <property type="entry name" value="CATATPASE"/>
</dbReference>
<evidence type="ECO:0000256" key="5">
    <source>
        <dbReference type="ARBA" id="ARBA00022741"/>
    </source>
</evidence>
<feature type="transmembrane region" description="Helical" evidence="10">
    <location>
        <begin position="175"/>
        <end position="194"/>
    </location>
</feature>
<dbReference type="CDD" id="cd00371">
    <property type="entry name" value="HMA"/>
    <property type="match status" value="1"/>
</dbReference>
<dbReference type="Pfam" id="PF00403">
    <property type="entry name" value="HMA"/>
    <property type="match status" value="1"/>
</dbReference>
<feature type="transmembrane region" description="Helical" evidence="10">
    <location>
        <begin position="114"/>
        <end position="131"/>
    </location>
</feature>
<dbReference type="InterPro" id="IPR023214">
    <property type="entry name" value="HAD_sf"/>
</dbReference>
<dbReference type="InterPro" id="IPR001757">
    <property type="entry name" value="P_typ_ATPase"/>
</dbReference>
<dbReference type="PROSITE" id="PS50846">
    <property type="entry name" value="HMA_2"/>
    <property type="match status" value="1"/>
</dbReference>
<dbReference type="SUPFAM" id="SSF56784">
    <property type="entry name" value="HAD-like"/>
    <property type="match status" value="1"/>
</dbReference>
<keyword evidence="3 10" id="KW-0812">Transmembrane</keyword>
<dbReference type="NCBIfam" id="TIGR01511">
    <property type="entry name" value="ATPase-IB1_Cu"/>
    <property type="match status" value="1"/>
</dbReference>
<comment type="caution">
    <text evidence="12">The sequence shown here is derived from an EMBL/GenBank/DDBJ whole genome shotgun (WGS) entry which is preliminary data.</text>
</comment>
<dbReference type="PRINTS" id="PR00120">
    <property type="entry name" value="HATPASE"/>
</dbReference>
<evidence type="ECO:0000313" key="13">
    <source>
        <dbReference type="Proteomes" id="UP001312908"/>
    </source>
</evidence>
<dbReference type="InterPro" id="IPR027256">
    <property type="entry name" value="P-typ_ATPase_IB"/>
</dbReference>
<organism evidence="12 13">
    <name type="scientific">Sorlinia euscelidii</name>
    <dbReference type="NCBI Taxonomy" id="3081148"/>
    <lineage>
        <taxon>Bacteria</taxon>
        <taxon>Pseudomonadati</taxon>
        <taxon>Pseudomonadota</taxon>
        <taxon>Alphaproteobacteria</taxon>
        <taxon>Acetobacterales</taxon>
        <taxon>Acetobacteraceae</taxon>
        <taxon>Sorlinia</taxon>
    </lineage>
</organism>
<dbReference type="PANTHER" id="PTHR43520:SF8">
    <property type="entry name" value="P-TYPE CU(+) TRANSPORTER"/>
    <property type="match status" value="1"/>
</dbReference>
<sequence length="718" mass="77074">MSDQLTLRVIGMSCASCAARLERVLNRQDGVAARVDYASERAAITLDGPIKPPDVFAAIRKAGFDAVDERTVGRDAQPARRFLGIDRDMILLTLCAAFFFCTMLAMWAGLHPPALAWPELVIASFVQFYLARHFYHRAFAALKGGDANMDVLVVLSTSCAYIFSVWNMFCGDSAALYFETGVFIIFFVSLGKWLEARSKAQAAADLETLLAFKPALIHVETSEGVVDRPIESLQVGDVFIIRPGENIAVDGEVIDGESEVNESILTGEAHPVYRQVGDKVFAGTTNINGVLKLRATCIGADTVVARMVETVRNAQLTKAPISRWVDRVTRIFVPLIMIVALATFLLWFLHTHIFLTSLTAAIAVMVIACPCALGLATPIVLMVAGGRAARSGILMRNAAAFETLSKSDMIIFDKTGTLTRGQFEVTDVIAVKGASEHDLLTTLLAVENHAEHPLARAIVNHARSRAIDEVEVTQFRIMPGRGVAAQIGEDAVMAGAPAYFMSEGYNLPATLIQPLENQGKTVVVAARRGRMLGVIALEDTPRTDAKSVIDTLRRKSITPVLLTGDHAASARHVASQLGITDVQAGILPEGKARLVKSLREDGHFVAMVGDGVNDAPALASADTSIAMGSAAAISMNHADIILIRNDLPAIDDLMQLSGAALRKIKTNLGLAFLYNVCAIPVAVMGLLTPAVASAAMELSSLSVVLNALALRRWQPGRN</sequence>
<keyword evidence="10" id="KW-1003">Cell membrane</keyword>
<evidence type="ECO:0000256" key="3">
    <source>
        <dbReference type="ARBA" id="ARBA00022692"/>
    </source>
</evidence>
<feature type="transmembrane region" description="Helical" evidence="10">
    <location>
        <begin position="151"/>
        <end position="169"/>
    </location>
</feature>
<dbReference type="NCBIfam" id="TIGR01494">
    <property type="entry name" value="ATPase_P-type"/>
    <property type="match status" value="1"/>
</dbReference>
<name>A0ABU7U2I9_9PROT</name>
<dbReference type="RefSeq" id="WP_394819935.1">
    <property type="nucleotide sequence ID" value="NZ_JAWJZY010000003.1"/>
</dbReference>
<dbReference type="InterPro" id="IPR006121">
    <property type="entry name" value="HMA_dom"/>
</dbReference>
<dbReference type="InterPro" id="IPR044492">
    <property type="entry name" value="P_typ_ATPase_HD_dom"/>
</dbReference>
<dbReference type="InterPro" id="IPR059000">
    <property type="entry name" value="ATPase_P-type_domA"/>
</dbReference>
<dbReference type="Pfam" id="PF00122">
    <property type="entry name" value="E1-E2_ATPase"/>
    <property type="match status" value="1"/>
</dbReference>
<keyword evidence="8 10" id="KW-1133">Transmembrane helix</keyword>
<feature type="transmembrane region" description="Helical" evidence="10">
    <location>
        <begin position="668"/>
        <end position="687"/>
    </location>
</feature>
<feature type="transmembrane region" description="Helical" evidence="10">
    <location>
        <begin position="89"/>
        <end position="108"/>
    </location>
</feature>
<accession>A0ABU7U2I9</accession>
<evidence type="ECO:0000259" key="11">
    <source>
        <dbReference type="PROSITE" id="PS50846"/>
    </source>
</evidence>
<dbReference type="InterPro" id="IPR036412">
    <property type="entry name" value="HAD-like_sf"/>
</dbReference>
<dbReference type="SFLD" id="SFLDF00027">
    <property type="entry name" value="p-type_atpase"/>
    <property type="match status" value="1"/>
</dbReference>
<evidence type="ECO:0000256" key="7">
    <source>
        <dbReference type="ARBA" id="ARBA00022967"/>
    </source>
</evidence>
<dbReference type="InterPro" id="IPR018303">
    <property type="entry name" value="ATPase_P-typ_P_site"/>
</dbReference>
<dbReference type="NCBIfam" id="TIGR01525">
    <property type="entry name" value="ATPase-IB_hvy"/>
    <property type="match status" value="1"/>
</dbReference>
<dbReference type="PANTHER" id="PTHR43520">
    <property type="entry name" value="ATP7, ISOFORM B"/>
    <property type="match status" value="1"/>
</dbReference>
<feature type="transmembrane region" description="Helical" evidence="10">
    <location>
        <begin position="331"/>
        <end position="349"/>
    </location>
</feature>
<dbReference type="PROSITE" id="PS01047">
    <property type="entry name" value="HMA_1"/>
    <property type="match status" value="1"/>
</dbReference>
<protein>
    <recommendedName>
        <fullName evidence="11">HMA domain-containing protein</fullName>
    </recommendedName>
</protein>
<evidence type="ECO:0000256" key="2">
    <source>
        <dbReference type="ARBA" id="ARBA00006024"/>
    </source>
</evidence>
<dbReference type="Gene3D" id="3.40.1110.10">
    <property type="entry name" value="Calcium-transporting ATPase, cytoplasmic domain N"/>
    <property type="match status" value="1"/>
</dbReference>